<evidence type="ECO:0000313" key="1">
    <source>
        <dbReference type="EMBL" id="AIE88046.1"/>
    </source>
</evidence>
<reference evidence="1 2" key="1">
    <citation type="journal article" date="2014" name="PLoS ONE">
        <title>The first complete genome sequence of the class fimbriimonadia in the phylum armatimonadetes.</title>
        <authorList>
            <person name="Hu Z.Y."/>
            <person name="Wang Y.Z."/>
            <person name="Im W.T."/>
            <person name="Wang S.Y."/>
            <person name="Zhao G.P."/>
            <person name="Zheng H.J."/>
            <person name="Quan Z.X."/>
        </authorList>
    </citation>
    <scope>NUCLEOTIDE SEQUENCE [LARGE SCALE GENOMIC DNA]</scope>
    <source>
        <strain evidence="1">Gsoil 348</strain>
    </source>
</reference>
<dbReference type="AlphaFoldDB" id="A0A068NXB5"/>
<dbReference type="STRING" id="661478.OP10G_4678"/>
<dbReference type="OrthoDB" id="9788704at2"/>
<accession>A0A068NXB5</accession>
<keyword evidence="2" id="KW-1185">Reference proteome</keyword>
<dbReference type="Proteomes" id="UP000027982">
    <property type="component" value="Chromosome"/>
</dbReference>
<organism evidence="1 2">
    <name type="scientific">Fimbriimonas ginsengisoli Gsoil 348</name>
    <dbReference type="NCBI Taxonomy" id="661478"/>
    <lineage>
        <taxon>Bacteria</taxon>
        <taxon>Bacillati</taxon>
        <taxon>Armatimonadota</taxon>
        <taxon>Fimbriimonadia</taxon>
        <taxon>Fimbriimonadales</taxon>
        <taxon>Fimbriimonadaceae</taxon>
        <taxon>Fimbriimonas</taxon>
    </lineage>
</organism>
<protein>
    <submittedName>
        <fullName evidence="1">Uncharacterized protein</fullName>
    </submittedName>
</protein>
<evidence type="ECO:0000313" key="2">
    <source>
        <dbReference type="Proteomes" id="UP000027982"/>
    </source>
</evidence>
<dbReference type="KEGG" id="fgi:OP10G_4678"/>
<gene>
    <name evidence="1" type="ORF">OP10G_4678</name>
</gene>
<dbReference type="HOGENOM" id="CLU_2287365_0_0_0"/>
<dbReference type="RefSeq" id="WP_025228084.1">
    <property type="nucleotide sequence ID" value="NZ_CP007139.1"/>
</dbReference>
<proteinExistence type="predicted"/>
<name>A0A068NXB5_FIMGI</name>
<dbReference type="EMBL" id="CP007139">
    <property type="protein sequence ID" value="AIE88046.1"/>
    <property type="molecule type" value="Genomic_DNA"/>
</dbReference>
<sequence length="101" mass="11120">MNLCERCSQPATLWVAVGGVERWACNACADSLTAIRGLGALAEGMRRPARRDGKCPNCGVTEEDARKNGLVGCPLCYAAFRDSFWSDIAIPRGRWTRSELW</sequence>